<dbReference type="HAMAP" id="MF_00193">
    <property type="entry name" value="NadE_ammonia_dep"/>
    <property type="match status" value="1"/>
</dbReference>
<name>A0A090AQ99_9ENTR</name>
<dbReference type="PANTHER" id="PTHR23090:SF7">
    <property type="entry name" value="NH(3)-DEPENDENT NAD(+) SYNTHETASE"/>
    <property type="match status" value="1"/>
</dbReference>
<dbReference type="InterPro" id="IPR014729">
    <property type="entry name" value="Rossmann-like_a/b/a_fold"/>
</dbReference>
<dbReference type="SUPFAM" id="SSF52402">
    <property type="entry name" value="Adenine nucleotide alpha hydrolases-like"/>
    <property type="match status" value="1"/>
</dbReference>
<evidence type="ECO:0000256" key="8">
    <source>
        <dbReference type="HAMAP-Rule" id="MF_00193"/>
    </source>
</evidence>
<feature type="binding site" evidence="8">
    <location>
        <position position="52"/>
    </location>
    <ligand>
        <name>Mg(2+)</name>
        <dbReference type="ChEBI" id="CHEBI:18420"/>
    </ligand>
</feature>
<dbReference type="HOGENOM" id="CLU_059327_3_0_6"/>
<dbReference type="PANTHER" id="PTHR23090">
    <property type="entry name" value="NH 3 /GLUTAMINE-DEPENDENT NAD + SYNTHETASE"/>
    <property type="match status" value="1"/>
</dbReference>
<evidence type="ECO:0000256" key="4">
    <source>
        <dbReference type="ARBA" id="ARBA00022741"/>
    </source>
</evidence>
<dbReference type="GO" id="GO:0004359">
    <property type="term" value="F:glutaminase activity"/>
    <property type="evidence" value="ECO:0007669"/>
    <property type="project" value="InterPro"/>
</dbReference>
<evidence type="ECO:0000313" key="12">
    <source>
        <dbReference type="EMBL" id="BAP58522.1"/>
    </source>
</evidence>
<proteinExistence type="inferred from homology"/>
<keyword evidence="2 8" id="KW-0436">Ligase</keyword>
<comment type="subunit">
    <text evidence="8">Homodimer.</text>
</comment>
<comment type="caution">
    <text evidence="8">Lacks conserved residue(s) required for the propagation of feature annotation.</text>
</comment>
<dbReference type="CDD" id="cd00553">
    <property type="entry name" value="NAD_synthase"/>
    <property type="match status" value="1"/>
</dbReference>
<dbReference type="GO" id="GO:0008795">
    <property type="term" value="F:NAD+ synthase activity"/>
    <property type="evidence" value="ECO:0007669"/>
    <property type="project" value="UniProtKB-UniRule"/>
</dbReference>
<comment type="pathway">
    <text evidence="8">Cofactor biosynthesis; NAD(+) biosynthesis; NAD(+) from deamido-NAD(+) (ammonia route): step 1/1.</text>
</comment>
<keyword evidence="13" id="KW-1185">Reference proteome</keyword>
<evidence type="ECO:0000259" key="11">
    <source>
        <dbReference type="Pfam" id="PF02540"/>
    </source>
</evidence>
<reference evidence="12 13" key="2">
    <citation type="journal article" date="2014" name="Curr. Biol.">
        <title>Symbiont-Supplemented Maternal Investment Underpinning Host's Ecological Adaptation.</title>
        <authorList>
            <person name="Kaiwa N."/>
            <person name="Hosokawa T."/>
            <person name="Nikoh N."/>
            <person name="Tanahashi M."/>
            <person name="Moriyama M."/>
            <person name="Meng X.Y."/>
            <person name="Maeda T."/>
            <person name="Yamaguchi K."/>
            <person name="Shigenobu S."/>
            <person name="Ito M."/>
            <person name="Fukatsu T."/>
        </authorList>
    </citation>
    <scope>NUCLEOTIDE SEQUENCE [LARGE SCALE GENOMIC DNA]</scope>
    <source>
        <strain evidence="12 13">UwTKB</strain>
    </source>
</reference>
<dbReference type="RefSeq" id="WP_041062810.1">
    <property type="nucleotide sequence ID" value="NZ_AP014521.1"/>
</dbReference>
<feature type="binding site" evidence="8">
    <location>
        <position position="160"/>
    </location>
    <ligand>
        <name>ATP</name>
        <dbReference type="ChEBI" id="CHEBI:30616"/>
    </ligand>
</feature>
<feature type="binding site" description="in other chain" evidence="8">
    <location>
        <position position="140"/>
    </location>
    <ligand>
        <name>deamido-NAD(+)</name>
        <dbReference type="ChEBI" id="CHEBI:58437"/>
        <note>ligand shared between two neighboring subunits</note>
    </ligand>
</feature>
<dbReference type="InterPro" id="IPR003694">
    <property type="entry name" value="NAD_synthase"/>
</dbReference>
<dbReference type="STRING" id="1410383.TGUWTKB_2780"/>
<dbReference type="KEGG" id="sbw:TGUWTKB_2780"/>
<evidence type="ECO:0000256" key="5">
    <source>
        <dbReference type="ARBA" id="ARBA00022840"/>
    </source>
</evidence>
<dbReference type="Proteomes" id="UP000031627">
    <property type="component" value="Chromosome"/>
</dbReference>
<dbReference type="NCBIfam" id="TIGR00552">
    <property type="entry name" value="nadE"/>
    <property type="match status" value="1"/>
</dbReference>
<dbReference type="EC" id="6.3.1.5" evidence="8 10"/>
<dbReference type="EMBL" id="AP014521">
    <property type="protein sequence ID" value="BAP58522.1"/>
    <property type="molecule type" value="Genomic_DNA"/>
</dbReference>
<feature type="binding site" description="in other chain" evidence="8">
    <location>
        <position position="173"/>
    </location>
    <ligand>
        <name>deamido-NAD(+)</name>
        <dbReference type="ChEBI" id="CHEBI:58437"/>
        <note>ligand shared between two neighboring subunits</note>
    </ligand>
</feature>
<reference evidence="13" key="1">
    <citation type="submission" date="2013-11" db="EMBL/GenBank/DDBJ databases">
        <title>Symbiont-containing voluminous jelly as an extraordinary maternal gift for overwintering insect nymphs.</title>
        <authorList>
            <person name="Kaiwa N."/>
            <person name="Hosokawa T."/>
            <person name="Nikoh N."/>
            <person name="Meng X.Y."/>
            <person name="Tanahashi M."/>
            <person name="Moriyama M."/>
            <person name="Maeda T."/>
            <person name="Yamaguchi K."/>
            <person name="Shigenobu S."/>
            <person name="Ito M."/>
            <person name="Fukatsu T."/>
        </authorList>
    </citation>
    <scope>NUCLEOTIDE SEQUENCE [LARGE SCALE GENOMIC DNA]</scope>
    <source>
        <strain evidence="13">UwTKB</strain>
    </source>
</reference>
<evidence type="ECO:0000256" key="10">
    <source>
        <dbReference type="RuleBase" id="RU003812"/>
    </source>
</evidence>
<keyword evidence="4 8" id="KW-0547">Nucleotide-binding</keyword>
<feature type="binding site" description="in other chain" evidence="8">
    <location>
        <begin position="260"/>
        <end position="261"/>
    </location>
    <ligand>
        <name>deamido-NAD(+)</name>
        <dbReference type="ChEBI" id="CHEBI:58437"/>
        <note>ligand shared between two neighboring subunits</note>
    </ligand>
</feature>
<feature type="binding site" evidence="8">
    <location>
        <position position="165"/>
    </location>
    <ligand>
        <name>Mg(2+)</name>
        <dbReference type="ChEBI" id="CHEBI:18420"/>
    </ligand>
</feature>
<feature type="binding site" evidence="8">
    <location>
        <begin position="46"/>
        <end position="53"/>
    </location>
    <ligand>
        <name>ATP</name>
        <dbReference type="ChEBI" id="CHEBI:30616"/>
    </ligand>
</feature>
<dbReference type="InterPro" id="IPR022926">
    <property type="entry name" value="NH(3)-dep_NAD(+)_synth"/>
</dbReference>
<dbReference type="GO" id="GO:0005737">
    <property type="term" value="C:cytoplasm"/>
    <property type="evidence" value="ECO:0007669"/>
    <property type="project" value="InterPro"/>
</dbReference>
<keyword evidence="6 8" id="KW-0460">Magnesium</keyword>
<evidence type="ECO:0000313" key="13">
    <source>
        <dbReference type="Proteomes" id="UP000031627"/>
    </source>
</evidence>
<protein>
    <recommendedName>
        <fullName evidence="8 10">NH(3)-dependent NAD(+) synthetase</fullName>
        <ecNumber evidence="8 10">6.3.1.5</ecNumber>
    </recommendedName>
</protein>
<gene>
    <name evidence="8 12" type="primary">nadE</name>
    <name evidence="12" type="ORF">TGUWTKB_2780</name>
</gene>
<dbReference type="GO" id="GO:0005524">
    <property type="term" value="F:ATP binding"/>
    <property type="evidence" value="ECO:0007669"/>
    <property type="project" value="UniProtKB-UniRule"/>
</dbReference>
<dbReference type="GO" id="GO:0046872">
    <property type="term" value="F:metal ion binding"/>
    <property type="evidence" value="ECO:0007669"/>
    <property type="project" value="UniProtKB-KW"/>
</dbReference>
<feature type="domain" description="NAD/GMP synthase" evidence="11">
    <location>
        <begin position="25"/>
        <end position="263"/>
    </location>
</feature>
<dbReference type="NCBIfam" id="NF001979">
    <property type="entry name" value="PRK00768.1"/>
    <property type="match status" value="1"/>
</dbReference>
<dbReference type="OrthoDB" id="3266517at2"/>
<evidence type="ECO:0000256" key="6">
    <source>
        <dbReference type="ARBA" id="ARBA00022842"/>
    </source>
</evidence>
<accession>A0A090AQ99</accession>
<evidence type="ECO:0000256" key="1">
    <source>
        <dbReference type="ARBA" id="ARBA00005859"/>
    </source>
</evidence>
<keyword evidence="5 8" id="KW-0067">ATP-binding</keyword>
<dbReference type="Pfam" id="PF02540">
    <property type="entry name" value="NAD_synthase"/>
    <property type="match status" value="1"/>
</dbReference>
<dbReference type="GO" id="GO:0003952">
    <property type="term" value="F:NAD+ synthase (glutamine-hydrolyzing) activity"/>
    <property type="evidence" value="ECO:0007669"/>
    <property type="project" value="InterPro"/>
</dbReference>
<evidence type="ECO:0000256" key="2">
    <source>
        <dbReference type="ARBA" id="ARBA00022598"/>
    </source>
</evidence>
<comment type="function">
    <text evidence="8">Catalyzes the ATP-dependent amidation of deamido-NAD to form NAD. Uses ammonia as a nitrogen source.</text>
</comment>
<evidence type="ECO:0000256" key="7">
    <source>
        <dbReference type="ARBA" id="ARBA00023027"/>
    </source>
</evidence>
<feature type="binding site" evidence="8">
    <location>
        <position position="180"/>
    </location>
    <ligand>
        <name>deamido-NAD(+)</name>
        <dbReference type="ChEBI" id="CHEBI:58437"/>
        <note>ligand shared between two neighboring subunits</note>
    </ligand>
</feature>
<evidence type="ECO:0000256" key="9">
    <source>
        <dbReference type="RuleBase" id="RU003811"/>
    </source>
</evidence>
<comment type="similarity">
    <text evidence="1 8 9">Belongs to the NAD synthetase family.</text>
</comment>
<comment type="catalytic activity">
    <reaction evidence="8 10">
        <text>deamido-NAD(+) + NH4(+) + ATP = AMP + diphosphate + NAD(+) + H(+)</text>
        <dbReference type="Rhea" id="RHEA:21188"/>
        <dbReference type="ChEBI" id="CHEBI:15378"/>
        <dbReference type="ChEBI" id="CHEBI:28938"/>
        <dbReference type="ChEBI" id="CHEBI:30616"/>
        <dbReference type="ChEBI" id="CHEBI:33019"/>
        <dbReference type="ChEBI" id="CHEBI:57540"/>
        <dbReference type="ChEBI" id="CHEBI:58437"/>
        <dbReference type="ChEBI" id="CHEBI:456215"/>
        <dbReference type="EC" id="6.3.1.5"/>
    </reaction>
</comment>
<sequence length="272" mass="31011">MSLQKEIINKLNVKPFINNITTLYQIINYLKNYLMIHCKIKKLIVGISGGQDSALVGKIAQITINEIRKKTLDKNYKFFAIRLPYGKQNDEKDCQDVLNFIQPDRVFTINIKNTITASEKSLHKAGIKISDFVKGNMKARERMKIQYAIANLFSGIVLGTDHAAEAVTGFYTKYGDGASDINPIAHLNKRQGKQLLKFLGCPAHIYFKNPKPGLEDNAINLKDESILGVTYNLIDNYLEGKKVDKFYANIIENLYLKNFHKYMLPLTIFQKL</sequence>
<dbReference type="UniPathway" id="UPA00253">
    <property type="reaction ID" value="UER00333"/>
</dbReference>
<evidence type="ECO:0000256" key="3">
    <source>
        <dbReference type="ARBA" id="ARBA00022723"/>
    </source>
</evidence>
<dbReference type="InterPro" id="IPR022310">
    <property type="entry name" value="NAD/GMP_synthase"/>
</dbReference>
<dbReference type="Gene3D" id="3.40.50.620">
    <property type="entry name" value="HUPs"/>
    <property type="match status" value="1"/>
</dbReference>
<keyword evidence="3 8" id="KW-0479">Metal-binding</keyword>
<organism evidence="12 13">
    <name type="scientific">Candidatus Tachikawaea gelatinosa</name>
    <dbReference type="NCBI Taxonomy" id="1410383"/>
    <lineage>
        <taxon>Bacteria</taxon>
        <taxon>Pseudomonadati</taxon>
        <taxon>Pseudomonadota</taxon>
        <taxon>Gammaproteobacteria</taxon>
        <taxon>Enterobacterales</taxon>
        <taxon>Enterobacteriaceae</taxon>
        <taxon>Candidatus Tachikawaea</taxon>
    </lineage>
</organism>
<keyword evidence="7 8" id="KW-0520">NAD</keyword>
<feature type="binding site" evidence="8">
    <location>
        <position position="189"/>
    </location>
    <ligand>
        <name>ATP</name>
        <dbReference type="ChEBI" id="CHEBI:30616"/>
    </ligand>
</feature>
<dbReference type="AlphaFoldDB" id="A0A090AQ99"/>
<dbReference type="GO" id="GO:0009435">
    <property type="term" value="P:NAD+ biosynthetic process"/>
    <property type="evidence" value="ECO:0007669"/>
    <property type="project" value="UniProtKB-UniRule"/>
</dbReference>